<evidence type="ECO:0000313" key="3">
    <source>
        <dbReference type="WBParaSite" id="TMUE_1000002658.1"/>
    </source>
</evidence>
<feature type="domain" description="Integrase catalytic" evidence="1">
    <location>
        <begin position="29"/>
        <end position="197"/>
    </location>
</feature>
<keyword evidence="2" id="KW-1185">Reference proteome</keyword>
<dbReference type="PROSITE" id="PS50994">
    <property type="entry name" value="INTEGRASE"/>
    <property type="match status" value="1"/>
</dbReference>
<dbReference type="STRING" id="70415.A0A5S6Q658"/>
<dbReference type="PANTHER" id="PTHR42648:SF24">
    <property type="entry name" value="INTEGRASE CATALYTIC DOMAIN-CONTAINING PROTEIN"/>
    <property type="match status" value="1"/>
</dbReference>
<dbReference type="SUPFAM" id="SSF53098">
    <property type="entry name" value="Ribonuclease H-like"/>
    <property type="match status" value="1"/>
</dbReference>
<protein>
    <submittedName>
        <fullName evidence="3">Integrase catalytic domain-containing protein</fullName>
    </submittedName>
</protein>
<dbReference type="Proteomes" id="UP000046395">
    <property type="component" value="Unassembled WGS sequence"/>
</dbReference>
<dbReference type="InterPro" id="IPR057670">
    <property type="entry name" value="SH3_retrovirus"/>
</dbReference>
<dbReference type="Gene3D" id="3.30.420.10">
    <property type="entry name" value="Ribonuclease H-like superfamily/Ribonuclease H"/>
    <property type="match status" value="1"/>
</dbReference>
<evidence type="ECO:0000259" key="1">
    <source>
        <dbReference type="PROSITE" id="PS50994"/>
    </source>
</evidence>
<dbReference type="InterPro" id="IPR012337">
    <property type="entry name" value="RNaseH-like_sf"/>
</dbReference>
<dbReference type="PANTHER" id="PTHR42648">
    <property type="entry name" value="TRANSPOSASE, PUTATIVE-RELATED"/>
    <property type="match status" value="1"/>
</dbReference>
<proteinExistence type="predicted"/>
<organism evidence="2 3">
    <name type="scientific">Trichuris muris</name>
    <name type="common">Mouse whipworm</name>
    <dbReference type="NCBI Taxonomy" id="70415"/>
    <lineage>
        <taxon>Eukaryota</taxon>
        <taxon>Metazoa</taxon>
        <taxon>Ecdysozoa</taxon>
        <taxon>Nematoda</taxon>
        <taxon>Enoplea</taxon>
        <taxon>Dorylaimia</taxon>
        <taxon>Trichinellida</taxon>
        <taxon>Trichuridae</taxon>
        <taxon>Trichuris</taxon>
    </lineage>
</organism>
<dbReference type="InterPro" id="IPR039537">
    <property type="entry name" value="Retrotran_Ty1/copia-like"/>
</dbReference>
<accession>A0A5S6Q658</accession>
<dbReference type="InterPro" id="IPR001584">
    <property type="entry name" value="Integrase_cat-core"/>
</dbReference>
<dbReference type="GO" id="GO:0003676">
    <property type="term" value="F:nucleic acid binding"/>
    <property type="evidence" value="ECO:0007669"/>
    <property type="project" value="InterPro"/>
</dbReference>
<reference evidence="3" key="1">
    <citation type="submission" date="2019-12" db="UniProtKB">
        <authorList>
            <consortium name="WormBaseParasite"/>
        </authorList>
    </citation>
    <scope>IDENTIFICATION</scope>
</reference>
<dbReference type="GO" id="GO:0015074">
    <property type="term" value="P:DNA integration"/>
    <property type="evidence" value="ECO:0007669"/>
    <property type="project" value="InterPro"/>
</dbReference>
<dbReference type="InterPro" id="IPR036397">
    <property type="entry name" value="RNaseH_sf"/>
</dbReference>
<sequence>MYGITVHDKEEFCVLAVFGKQLRRSFYVRKNRPVIPGELIHMDACGPMENVSLNGSKYSVVFKDDSSRYRQVFFLKKKDEVPRCLGIFLNEACAAGNPAKCIVSDGGLEFNNENVRKILQQGGIAARTAMPYTPEQNGLAERENRILVETGRSMLHTKELHIFLWAEAVNTACHVLNRTGPTAVKGKSPFELWFKRGPAPIDHFRVFGAECFVHVPKQRRRKWDKKAAAGRFLGYYDEKDGYKIWLAKTKKLLLVEMLFSSQKKSLHQYR</sequence>
<name>A0A5S6Q658_TRIMR</name>
<evidence type="ECO:0000313" key="2">
    <source>
        <dbReference type="Proteomes" id="UP000046395"/>
    </source>
</evidence>
<dbReference type="Pfam" id="PF25597">
    <property type="entry name" value="SH3_retrovirus"/>
    <property type="match status" value="1"/>
</dbReference>
<dbReference type="AlphaFoldDB" id="A0A5S6Q658"/>
<dbReference type="WBParaSite" id="TMUE_1000002658.1">
    <property type="protein sequence ID" value="TMUE_1000002658.1"/>
    <property type="gene ID" value="WBGene00298421"/>
</dbReference>